<feature type="compositionally biased region" description="Basic and acidic residues" evidence="2">
    <location>
        <begin position="24"/>
        <end position="41"/>
    </location>
</feature>
<proteinExistence type="predicted"/>
<dbReference type="Gene3D" id="3.80.10.10">
    <property type="entry name" value="Ribonuclease Inhibitor"/>
    <property type="match status" value="1"/>
</dbReference>
<dbReference type="InterPro" id="IPR006553">
    <property type="entry name" value="Leu-rich_rpt_Cys-con_subtyp"/>
</dbReference>
<dbReference type="GO" id="GO:0031146">
    <property type="term" value="P:SCF-dependent proteasomal ubiquitin-dependent protein catabolic process"/>
    <property type="evidence" value="ECO:0007669"/>
    <property type="project" value="TreeGrafter"/>
</dbReference>
<dbReference type="InParanoid" id="A0A7R8YLP8"/>
<dbReference type="InterPro" id="IPR001810">
    <property type="entry name" value="F-box_dom"/>
</dbReference>
<feature type="compositionally biased region" description="Low complexity" evidence="2">
    <location>
        <begin position="103"/>
        <end position="125"/>
    </location>
</feature>
<feature type="region of interest" description="Disordered" evidence="2">
    <location>
        <begin position="1"/>
        <end position="178"/>
    </location>
</feature>
<reference evidence="4 5" key="1">
    <citation type="submission" date="2020-11" db="EMBL/GenBank/DDBJ databases">
        <authorList>
            <person name="Wallbank WR R."/>
            <person name="Pardo Diaz C."/>
            <person name="Kozak K."/>
            <person name="Martin S."/>
            <person name="Jiggins C."/>
            <person name="Moest M."/>
            <person name="Warren A I."/>
            <person name="Generalovic N T."/>
            <person name="Byers J.R.P. K."/>
            <person name="Montejo-Kovacevich G."/>
            <person name="Yen C E."/>
        </authorList>
    </citation>
    <scope>NUCLEOTIDE SEQUENCE [LARGE SCALE GENOMIC DNA]</scope>
</reference>
<dbReference type="PROSITE" id="PS51450">
    <property type="entry name" value="LRR"/>
    <property type="match status" value="1"/>
</dbReference>
<dbReference type="SUPFAM" id="SSF81383">
    <property type="entry name" value="F-box domain"/>
    <property type="match status" value="1"/>
</dbReference>
<organism evidence="4 5">
    <name type="scientific">Hermetia illucens</name>
    <name type="common">Black soldier fly</name>
    <dbReference type="NCBI Taxonomy" id="343691"/>
    <lineage>
        <taxon>Eukaryota</taxon>
        <taxon>Metazoa</taxon>
        <taxon>Ecdysozoa</taxon>
        <taxon>Arthropoda</taxon>
        <taxon>Hexapoda</taxon>
        <taxon>Insecta</taxon>
        <taxon>Pterygota</taxon>
        <taxon>Neoptera</taxon>
        <taxon>Endopterygota</taxon>
        <taxon>Diptera</taxon>
        <taxon>Brachycera</taxon>
        <taxon>Stratiomyomorpha</taxon>
        <taxon>Stratiomyidae</taxon>
        <taxon>Hermetiinae</taxon>
        <taxon>Hermetia</taxon>
    </lineage>
</organism>
<keyword evidence="1" id="KW-0833">Ubl conjugation pathway</keyword>
<dbReference type="GO" id="GO:0019005">
    <property type="term" value="C:SCF ubiquitin ligase complex"/>
    <property type="evidence" value="ECO:0007669"/>
    <property type="project" value="InterPro"/>
</dbReference>
<dbReference type="Pfam" id="PF12937">
    <property type="entry name" value="F-box-like"/>
    <property type="match status" value="1"/>
</dbReference>
<dbReference type="SUPFAM" id="SSF52047">
    <property type="entry name" value="RNI-like"/>
    <property type="match status" value="1"/>
</dbReference>
<evidence type="ECO:0000313" key="4">
    <source>
        <dbReference type="EMBL" id="CAD7077383.1"/>
    </source>
</evidence>
<feature type="compositionally biased region" description="Basic and acidic residues" evidence="2">
    <location>
        <begin position="245"/>
        <end position="260"/>
    </location>
</feature>
<evidence type="ECO:0000256" key="2">
    <source>
        <dbReference type="SAM" id="MobiDB-lite"/>
    </source>
</evidence>
<feature type="region of interest" description="Disordered" evidence="2">
    <location>
        <begin position="199"/>
        <end position="260"/>
    </location>
</feature>
<dbReference type="Gene3D" id="1.20.1280.50">
    <property type="match status" value="1"/>
</dbReference>
<dbReference type="SMART" id="SM00367">
    <property type="entry name" value="LRR_CC"/>
    <property type="match status" value="5"/>
</dbReference>
<feature type="domain" description="F-box" evidence="3">
    <location>
        <begin position="267"/>
        <end position="315"/>
    </location>
</feature>
<keyword evidence="5" id="KW-1185">Reference proteome</keyword>
<accession>A0A7R8YLP8</accession>
<dbReference type="AlphaFoldDB" id="A0A7R8YLP8"/>
<evidence type="ECO:0000313" key="5">
    <source>
        <dbReference type="Proteomes" id="UP000594454"/>
    </source>
</evidence>
<sequence>METETLMQVEEERPATPPENNDLQLHDQHDESTASDQKEESQDSSQSDLPANDIKEEKVQEDNEADEDPASSNADIKDEIKSEPDQTSQQSSVNEDAGLNVKSESQTSVNNTSSSPSESQSSSGSNILTDIPLRHNPSVVIVPLKSVTNGTIPKSGKPFMSAINPKLNKPRGRPKRSKALVAMYQSEISDNKVGIKLCIKKSDTSQSKSKPSRKRSRKSKHRINTDSDDSEYEKRRRKEKSNNNTDKHKKTERDYKEPEKQGVWGEALPENVLYKVFQYLVQQEGCLPTLYRVGRVCSLWRNVSLYPSLWTSLDLSTWIKEKYHTEDKLKWFISNRLSKCKELNVSTWKIGDVQCVLEKLADACPDLVGINLSGWKGLTSDNLIYLVENLKKLERLDLSSINIEMNSNKSAVGLQSLCNAIQVIDGRLTHLHLAHNRLAGIPQIVKTLSTYCPNLMLLDLSNVRTIAVSHAVLHVEMLQQGCQKLKILRITNSHMTLSSASLQEQMDSPGFPELEELSVASLANESRTINDEFLQRILKQSTKLKLLDVRGCARLTHDSLIRLPAWDLKHLFLSGCSVTRDFGSGLELIASKWAHSLIEFDLAWANVQEPLDNALRAIAEKGAESALMHLNLCGSSVSEDAVKEILANCPNLNSINLASCRGLPRGVKRLIQGPTEIQELRDVLKVTLKVMPPVKSEEKMTSD</sequence>
<feature type="compositionally biased region" description="Basic residues" evidence="2">
    <location>
        <begin position="210"/>
        <end position="222"/>
    </location>
</feature>
<dbReference type="InterPro" id="IPR032675">
    <property type="entry name" value="LRR_dom_sf"/>
</dbReference>
<dbReference type="InterPro" id="IPR001611">
    <property type="entry name" value="Leu-rich_rpt"/>
</dbReference>
<feature type="compositionally biased region" description="Basic residues" evidence="2">
    <location>
        <begin position="168"/>
        <end position="178"/>
    </location>
</feature>
<dbReference type="CDD" id="cd22119">
    <property type="entry name" value="F-box_FBXL6"/>
    <property type="match status" value="1"/>
</dbReference>
<dbReference type="InterPro" id="IPR047922">
    <property type="entry name" value="FBXL6_F-box"/>
</dbReference>
<dbReference type="FunCoup" id="A0A7R8YLP8">
    <property type="interactions" value="462"/>
</dbReference>
<feature type="compositionally biased region" description="Polar residues" evidence="2">
    <location>
        <begin position="85"/>
        <end position="94"/>
    </location>
</feature>
<dbReference type="PANTHER" id="PTHR13318">
    <property type="entry name" value="PARTNER OF PAIRED, ISOFORM B-RELATED"/>
    <property type="match status" value="1"/>
</dbReference>
<evidence type="ECO:0000259" key="3">
    <source>
        <dbReference type="Pfam" id="PF12937"/>
    </source>
</evidence>
<evidence type="ECO:0000256" key="1">
    <source>
        <dbReference type="ARBA" id="ARBA00022786"/>
    </source>
</evidence>
<dbReference type="EMBL" id="LR899009">
    <property type="protein sequence ID" value="CAD7077383.1"/>
    <property type="molecule type" value="Genomic_DNA"/>
</dbReference>
<dbReference type="OMA" id="WHEAASQ"/>
<gene>
    <name evidence="4" type="ORF">HERILL_LOCUS735</name>
</gene>
<feature type="compositionally biased region" description="Basic and acidic residues" evidence="2">
    <location>
        <begin position="75"/>
        <end position="84"/>
    </location>
</feature>
<dbReference type="OrthoDB" id="3134645at2759"/>
<name>A0A7R8YLP8_HERIL</name>
<protein>
    <recommendedName>
        <fullName evidence="3">F-box domain-containing protein</fullName>
    </recommendedName>
</protein>
<dbReference type="Proteomes" id="UP000594454">
    <property type="component" value="Chromosome 1"/>
</dbReference>
<dbReference type="InterPro" id="IPR036047">
    <property type="entry name" value="F-box-like_dom_sf"/>
</dbReference>